<accession>A0AAV9ZDN5</accession>
<evidence type="ECO:0000256" key="1">
    <source>
        <dbReference type="SAM" id="MobiDB-lite"/>
    </source>
</evidence>
<organism evidence="2 3">
    <name type="scientific">Favolaschia claudopus</name>
    <dbReference type="NCBI Taxonomy" id="2862362"/>
    <lineage>
        <taxon>Eukaryota</taxon>
        <taxon>Fungi</taxon>
        <taxon>Dikarya</taxon>
        <taxon>Basidiomycota</taxon>
        <taxon>Agaricomycotina</taxon>
        <taxon>Agaricomycetes</taxon>
        <taxon>Agaricomycetidae</taxon>
        <taxon>Agaricales</taxon>
        <taxon>Marasmiineae</taxon>
        <taxon>Mycenaceae</taxon>
        <taxon>Favolaschia</taxon>
    </lineage>
</organism>
<feature type="compositionally biased region" description="Basic and acidic residues" evidence="1">
    <location>
        <begin position="198"/>
        <end position="209"/>
    </location>
</feature>
<gene>
    <name evidence="2" type="ORF">R3P38DRAFT_3334211</name>
</gene>
<dbReference type="EMBL" id="JAWWNJ010000158">
    <property type="protein sequence ID" value="KAK6980547.1"/>
    <property type="molecule type" value="Genomic_DNA"/>
</dbReference>
<proteinExistence type="predicted"/>
<evidence type="ECO:0000313" key="3">
    <source>
        <dbReference type="Proteomes" id="UP001362999"/>
    </source>
</evidence>
<evidence type="ECO:0000313" key="2">
    <source>
        <dbReference type="EMBL" id="KAK6980547.1"/>
    </source>
</evidence>
<sequence length="262" mass="28698">MSSASIFVLAVLENSRVIDETKTVARIGSLRYFNSDNQDFADVGCYCAVIQVYSQELAPLDYHFFGDIVSIMPLGSSDTLNIRTHATVRSEPYLSATKTPENTFSVHCKYKPIPGKGKSVSVEGLLAGLELNDDRSVKHFIVDIEKVSFLGNASSTAPKAEEINTGTPARLKFTGFFGDQAPISTNTSEPNPKKRKLDQHANEPQDNGRRSGGGANKHSIIKCPVFVEPIQVSNFSSLIVSHARSHRSVARVTARFMIKCFV</sequence>
<dbReference type="AlphaFoldDB" id="A0AAV9ZDN5"/>
<protein>
    <submittedName>
        <fullName evidence="2">Uncharacterized protein</fullName>
    </submittedName>
</protein>
<reference evidence="2 3" key="1">
    <citation type="journal article" date="2024" name="J Genomics">
        <title>Draft genome sequencing and assembly of Favolaschia claudopus CIRM-BRFM 2984 isolated from oak limbs.</title>
        <authorList>
            <person name="Navarro D."/>
            <person name="Drula E."/>
            <person name="Chaduli D."/>
            <person name="Cazenave R."/>
            <person name="Ahrendt S."/>
            <person name="Wang J."/>
            <person name="Lipzen A."/>
            <person name="Daum C."/>
            <person name="Barry K."/>
            <person name="Grigoriev I.V."/>
            <person name="Favel A."/>
            <person name="Rosso M.N."/>
            <person name="Martin F."/>
        </authorList>
    </citation>
    <scope>NUCLEOTIDE SEQUENCE [LARGE SCALE GENOMIC DNA]</scope>
    <source>
        <strain evidence="2 3">CIRM-BRFM 2984</strain>
    </source>
</reference>
<name>A0AAV9ZDN5_9AGAR</name>
<feature type="region of interest" description="Disordered" evidence="1">
    <location>
        <begin position="178"/>
        <end position="215"/>
    </location>
</feature>
<keyword evidence="3" id="KW-1185">Reference proteome</keyword>
<comment type="caution">
    <text evidence="2">The sequence shown here is derived from an EMBL/GenBank/DDBJ whole genome shotgun (WGS) entry which is preliminary data.</text>
</comment>
<dbReference type="Proteomes" id="UP001362999">
    <property type="component" value="Unassembled WGS sequence"/>
</dbReference>